<dbReference type="EMBL" id="CP030850">
    <property type="protein sequence ID" value="AXE19888.1"/>
    <property type="molecule type" value="Genomic_DNA"/>
</dbReference>
<dbReference type="SUPFAM" id="SSF51735">
    <property type="entry name" value="NAD(P)-binding Rossmann-fold domains"/>
    <property type="match status" value="1"/>
</dbReference>
<dbReference type="Proteomes" id="UP000251993">
    <property type="component" value="Chromosome"/>
</dbReference>
<accession>A0A344TML7</accession>
<dbReference type="KEGG" id="run:DR864_20120"/>
<dbReference type="InterPro" id="IPR043906">
    <property type="entry name" value="Gfo/Idh/MocA_OxRdtase_bact_C"/>
</dbReference>
<sequence>MKENIPVSGSRRKFIKGSLATLAAFSIVPRHVLGKGYLAPSDQLTKAIVGVGGMGRGHIPYAGTKVVAICDVDKRHLKLALDQLEPGVKTFSDYRELIQLPEVDIVHVATPPHWHGIIAADAARAGKDVWCEKPMTRTIGEGKRLVEAVQQHGRIFRLNTWFRFESNFYGMNTTVKPIKKLVESGLLGWPLKVTVSRHTGFDWKFYWVGKTNLQPESIPAELDYDMWLGPAQYKPYSEHRVHGTFRGYWDYDGGGLGDMGQHYLDPIQYFLGKDDTSPISVEIDAPQQHTDAVGTWRRIEYTYADGCKIILDGEGKDESVPYIEGPKGKLYPNFRSDIPDLEKKLAAFPDSEPQVTDFVEAVKKRQKFALNEENGHRSCTIVNMGLTALRLGRSLKFDPVKQLFVDDEGANRLIDQPMRGPWTM</sequence>
<dbReference type="Gene3D" id="3.40.50.720">
    <property type="entry name" value="NAD(P)-binding Rossmann-like Domain"/>
    <property type="match status" value="1"/>
</dbReference>
<evidence type="ECO:0000313" key="5">
    <source>
        <dbReference type="Proteomes" id="UP000251993"/>
    </source>
</evidence>
<dbReference type="PANTHER" id="PTHR43818">
    <property type="entry name" value="BCDNA.GH03377"/>
    <property type="match status" value="1"/>
</dbReference>
<reference evidence="4 5" key="1">
    <citation type="submission" date="2018-07" db="EMBL/GenBank/DDBJ databases">
        <title>Genome sequencing of Runella.</title>
        <authorList>
            <person name="Baek M.-G."/>
            <person name="Yi H."/>
        </authorList>
    </citation>
    <scope>NUCLEOTIDE SEQUENCE [LARGE SCALE GENOMIC DNA]</scope>
    <source>
        <strain evidence="4 5">HYN0085</strain>
    </source>
</reference>
<feature type="domain" description="Gfo/Idh/MocA-like oxidoreductase N-terminal" evidence="2">
    <location>
        <begin position="47"/>
        <end position="158"/>
    </location>
</feature>
<keyword evidence="5" id="KW-1185">Reference proteome</keyword>
<evidence type="ECO:0000256" key="1">
    <source>
        <dbReference type="ARBA" id="ARBA00023002"/>
    </source>
</evidence>
<dbReference type="InterPro" id="IPR036291">
    <property type="entry name" value="NAD(P)-bd_dom_sf"/>
</dbReference>
<dbReference type="SUPFAM" id="SSF55347">
    <property type="entry name" value="Glyceraldehyde-3-phosphate dehydrogenase-like, C-terminal domain"/>
    <property type="match status" value="1"/>
</dbReference>
<dbReference type="InterPro" id="IPR050463">
    <property type="entry name" value="Gfo/Idh/MocA_oxidrdct_glycsds"/>
</dbReference>
<evidence type="ECO:0000259" key="2">
    <source>
        <dbReference type="Pfam" id="PF01408"/>
    </source>
</evidence>
<evidence type="ECO:0000313" key="4">
    <source>
        <dbReference type="EMBL" id="AXE19888.1"/>
    </source>
</evidence>
<dbReference type="Pfam" id="PF01408">
    <property type="entry name" value="GFO_IDH_MocA"/>
    <property type="match status" value="1"/>
</dbReference>
<gene>
    <name evidence="4" type="ORF">DR864_20120</name>
</gene>
<dbReference type="PANTHER" id="PTHR43818:SF11">
    <property type="entry name" value="BCDNA.GH03377"/>
    <property type="match status" value="1"/>
</dbReference>
<proteinExistence type="predicted"/>
<dbReference type="AlphaFoldDB" id="A0A344TML7"/>
<keyword evidence="1" id="KW-0560">Oxidoreductase</keyword>
<dbReference type="OrthoDB" id="9763611at2"/>
<dbReference type="RefSeq" id="WP_114068656.1">
    <property type="nucleotide sequence ID" value="NZ_CP030850.1"/>
</dbReference>
<evidence type="ECO:0000259" key="3">
    <source>
        <dbReference type="Pfam" id="PF19051"/>
    </source>
</evidence>
<feature type="domain" description="Gfo/Idh/MocA-like oxidoreductase bacterial type C-terminal" evidence="3">
    <location>
        <begin position="171"/>
        <end position="423"/>
    </location>
</feature>
<name>A0A344TML7_9BACT</name>
<dbReference type="Pfam" id="PF19051">
    <property type="entry name" value="GFO_IDH_MocA_C2"/>
    <property type="match status" value="1"/>
</dbReference>
<organism evidence="4 5">
    <name type="scientific">Runella rosea</name>
    <dbReference type="NCBI Taxonomy" id="2259595"/>
    <lineage>
        <taxon>Bacteria</taxon>
        <taxon>Pseudomonadati</taxon>
        <taxon>Bacteroidota</taxon>
        <taxon>Cytophagia</taxon>
        <taxon>Cytophagales</taxon>
        <taxon>Spirosomataceae</taxon>
        <taxon>Runella</taxon>
    </lineage>
</organism>
<dbReference type="GO" id="GO:0000166">
    <property type="term" value="F:nucleotide binding"/>
    <property type="evidence" value="ECO:0007669"/>
    <property type="project" value="InterPro"/>
</dbReference>
<dbReference type="Gene3D" id="3.30.360.10">
    <property type="entry name" value="Dihydrodipicolinate Reductase, domain 2"/>
    <property type="match status" value="1"/>
</dbReference>
<protein>
    <submittedName>
        <fullName evidence="4">Gfo/Idh/MocA family oxidoreductase</fullName>
    </submittedName>
</protein>
<dbReference type="InterPro" id="IPR000683">
    <property type="entry name" value="Gfo/Idh/MocA-like_OxRdtase_N"/>
</dbReference>
<dbReference type="GO" id="GO:0016491">
    <property type="term" value="F:oxidoreductase activity"/>
    <property type="evidence" value="ECO:0007669"/>
    <property type="project" value="UniProtKB-KW"/>
</dbReference>